<organism evidence="6 7">
    <name type="scientific">Fragilariopsis cylindrus CCMP1102</name>
    <dbReference type="NCBI Taxonomy" id="635003"/>
    <lineage>
        <taxon>Eukaryota</taxon>
        <taxon>Sar</taxon>
        <taxon>Stramenopiles</taxon>
        <taxon>Ochrophyta</taxon>
        <taxon>Bacillariophyta</taxon>
        <taxon>Bacillariophyceae</taxon>
        <taxon>Bacillariophycidae</taxon>
        <taxon>Bacillariales</taxon>
        <taxon>Bacillariaceae</taxon>
        <taxon>Fragilariopsis</taxon>
    </lineage>
</organism>
<keyword evidence="3" id="KW-0862">Zinc</keyword>
<evidence type="ECO:0000313" key="7">
    <source>
        <dbReference type="Proteomes" id="UP000095751"/>
    </source>
</evidence>
<keyword evidence="2 4" id="KW-0863">Zinc-finger</keyword>
<accession>A0A1E7FRD4</accession>
<dbReference type="InterPro" id="IPR002893">
    <property type="entry name" value="Znf_MYND"/>
</dbReference>
<dbReference type="EMBL" id="KV784354">
    <property type="protein sequence ID" value="OEU20730.1"/>
    <property type="molecule type" value="Genomic_DNA"/>
</dbReference>
<dbReference type="OrthoDB" id="39890at2759"/>
<dbReference type="Gene3D" id="6.10.140.2220">
    <property type="match status" value="1"/>
</dbReference>
<protein>
    <recommendedName>
        <fullName evidence="5">MYND-type domain-containing protein</fullName>
    </recommendedName>
</protein>
<dbReference type="AlphaFoldDB" id="A0A1E7FRD4"/>
<dbReference type="Pfam" id="PF01753">
    <property type="entry name" value="zf-MYND"/>
    <property type="match status" value="1"/>
</dbReference>
<evidence type="ECO:0000256" key="4">
    <source>
        <dbReference type="PROSITE-ProRule" id="PRU00134"/>
    </source>
</evidence>
<feature type="domain" description="MYND-type" evidence="5">
    <location>
        <begin position="14"/>
        <end position="50"/>
    </location>
</feature>
<dbReference type="PROSITE" id="PS01360">
    <property type="entry name" value="ZF_MYND_1"/>
    <property type="match status" value="1"/>
</dbReference>
<keyword evidence="7" id="KW-1185">Reference proteome</keyword>
<evidence type="ECO:0000256" key="2">
    <source>
        <dbReference type="ARBA" id="ARBA00022771"/>
    </source>
</evidence>
<dbReference type="SUPFAM" id="SSF144232">
    <property type="entry name" value="HIT/MYND zinc finger-like"/>
    <property type="match status" value="1"/>
</dbReference>
<evidence type="ECO:0000313" key="6">
    <source>
        <dbReference type="EMBL" id="OEU20730.1"/>
    </source>
</evidence>
<sequence>MSPTATNSGTKKTCQVCEKAASKTCSRCHLVWYCSEICQKKGWKVHKSLCNSEYQTHQYELHKKAFDTIIEKYNLKTAEKSTEISEILTNGTESVSAEVFAEKFSMDIKDAVVFLEWIKVGIDFKVTTSKNAGFGAAAAALAK</sequence>
<dbReference type="InParanoid" id="A0A1E7FRD4"/>
<dbReference type="Proteomes" id="UP000095751">
    <property type="component" value="Unassembled WGS sequence"/>
</dbReference>
<evidence type="ECO:0000259" key="5">
    <source>
        <dbReference type="PROSITE" id="PS50865"/>
    </source>
</evidence>
<evidence type="ECO:0000256" key="1">
    <source>
        <dbReference type="ARBA" id="ARBA00022723"/>
    </source>
</evidence>
<keyword evidence="1" id="KW-0479">Metal-binding</keyword>
<dbReference type="KEGG" id="fcy:FRACYDRAFT_234361"/>
<evidence type="ECO:0000256" key="3">
    <source>
        <dbReference type="ARBA" id="ARBA00022833"/>
    </source>
</evidence>
<dbReference type="GO" id="GO:0008270">
    <property type="term" value="F:zinc ion binding"/>
    <property type="evidence" value="ECO:0007669"/>
    <property type="project" value="UniProtKB-KW"/>
</dbReference>
<dbReference type="PROSITE" id="PS50865">
    <property type="entry name" value="ZF_MYND_2"/>
    <property type="match status" value="1"/>
</dbReference>
<reference evidence="6 7" key="1">
    <citation type="submission" date="2016-09" db="EMBL/GenBank/DDBJ databases">
        <title>Extensive genetic diversity and differential bi-allelic expression allows diatom success in the polar Southern Ocean.</title>
        <authorList>
            <consortium name="DOE Joint Genome Institute"/>
            <person name="Mock T."/>
            <person name="Otillar R.P."/>
            <person name="Strauss J."/>
            <person name="Dupont C."/>
            <person name="Frickenhaus S."/>
            <person name="Maumus F."/>
            <person name="Mcmullan M."/>
            <person name="Sanges R."/>
            <person name="Schmutz J."/>
            <person name="Toseland A."/>
            <person name="Valas R."/>
            <person name="Veluchamy A."/>
            <person name="Ward B.J."/>
            <person name="Allen A."/>
            <person name="Barry K."/>
            <person name="Falciatore A."/>
            <person name="Ferrante M."/>
            <person name="Fortunato A.E."/>
            <person name="Gloeckner G."/>
            <person name="Gruber A."/>
            <person name="Hipkin R."/>
            <person name="Janech M."/>
            <person name="Kroth P."/>
            <person name="Leese F."/>
            <person name="Lindquist E."/>
            <person name="Lyon B.R."/>
            <person name="Martin J."/>
            <person name="Mayer C."/>
            <person name="Parker M."/>
            <person name="Quesneville H."/>
            <person name="Raymond J."/>
            <person name="Uhlig C."/>
            <person name="Valentin K.U."/>
            <person name="Worden A.Z."/>
            <person name="Armbrust E.V."/>
            <person name="Bowler C."/>
            <person name="Green B."/>
            <person name="Moulton V."/>
            <person name="Van Oosterhout C."/>
            <person name="Grigoriev I."/>
        </authorList>
    </citation>
    <scope>NUCLEOTIDE SEQUENCE [LARGE SCALE GENOMIC DNA]</scope>
    <source>
        <strain evidence="6 7">CCMP1102</strain>
    </source>
</reference>
<name>A0A1E7FRD4_9STRA</name>
<gene>
    <name evidence="6" type="ORF">FRACYDRAFT_234361</name>
</gene>
<proteinExistence type="predicted"/>